<evidence type="ECO:0000259" key="2">
    <source>
        <dbReference type="Pfam" id="PF00078"/>
    </source>
</evidence>
<dbReference type="AlphaFoldDB" id="A0AAV5JQQ5"/>
<feature type="domain" description="Integrase zinc-binding" evidence="3">
    <location>
        <begin position="690"/>
        <end position="734"/>
    </location>
</feature>
<dbReference type="Pfam" id="PF00078">
    <property type="entry name" value="RVT_1"/>
    <property type="match status" value="1"/>
</dbReference>
<dbReference type="CDD" id="cd01647">
    <property type="entry name" value="RT_LTR"/>
    <property type="match status" value="1"/>
</dbReference>
<evidence type="ECO:0000313" key="4">
    <source>
        <dbReference type="EMBL" id="GKV13892.1"/>
    </source>
</evidence>
<dbReference type="SUPFAM" id="SSF56672">
    <property type="entry name" value="DNA/RNA polymerases"/>
    <property type="match status" value="1"/>
</dbReference>
<dbReference type="Gene3D" id="3.10.10.10">
    <property type="entry name" value="HIV Type 1 Reverse Transcriptase, subunit A, domain 1"/>
    <property type="match status" value="1"/>
</dbReference>
<dbReference type="Gene3D" id="1.10.340.70">
    <property type="match status" value="1"/>
</dbReference>
<dbReference type="Gene3D" id="3.30.70.270">
    <property type="match status" value="2"/>
</dbReference>
<dbReference type="GO" id="GO:0003676">
    <property type="term" value="F:nucleic acid binding"/>
    <property type="evidence" value="ECO:0007669"/>
    <property type="project" value="InterPro"/>
</dbReference>
<evidence type="ECO:0000256" key="1">
    <source>
        <dbReference type="SAM" id="MobiDB-lite"/>
    </source>
</evidence>
<dbReference type="Pfam" id="PF17921">
    <property type="entry name" value="Integrase_H2C2"/>
    <property type="match status" value="1"/>
</dbReference>
<name>A0AAV5JQQ5_9ROSI</name>
<dbReference type="InterPro" id="IPR041588">
    <property type="entry name" value="Integrase_H2C2"/>
</dbReference>
<dbReference type="InterPro" id="IPR043502">
    <property type="entry name" value="DNA/RNA_pol_sf"/>
</dbReference>
<sequence length="867" mass="98691">MPNDPIATQLNAMQQQFGVFQLVLAQLLARDNPARIVVLPQSQSQGHSHMASPPSQPPQLVVSDVSKRLDNLERMMAENRNAQPQAQPSSTLILTPLNTNIIQEPYPSRFKMPQFETYDGTKDPDDHLHAFCFVMQAQNASDALMYKISPSTLRGNAGLGTIVYSRTQSVVQREGESLKNYMNKFNNAVLEIGSFKQAVGLVAIIQGLKHERPTLSKEVRPPMWRDESCSIQVKYQSSEETHSSEKALVRGREVVSNQRRGAKAFAGKVSYPKDYHPLPSIDKLVEAASGNERLSLLHAYSGYHQVHMAPQDEVKTIFYASDEIYCYVMRPFGLKNARATYQKKVTIVFRAQIDRNLEVYVDDIVVKSLKVEDHLTNLRKTFDNLRKHNMKLNPAKCVFRVESGKFLGFLVFIKGIEVNPEEIKAIEEMKLPKSIKDVQCLIGRVTARHRFISKAADRCLPFFKVLRSAAQKDKARKLKKFEWTSKCQTSFDKLKAYLNWPPLLTKAEEGEILDFYLRISDTAMSLRSSIRAQALADFVVECTSNQGNTNFEVKLWILYVDGESNNKGLGAGAVLIGLENFRSEHALKFNFEATNNMAKYAALLLGLHLVAELKVRSLQLEVMEVSIDLETPSWTDPIKAYLRDGTVLIDKQEEMWRKVSRYTLLDRMLYKRSYSLPLLHCLTPYEAEYALHEVHEGVCGSHIRARTLAHKVLDQGYYWPNMQEDAKEYVQKCQFFAHLTHQPTEELTNLVAPWPFAQWGIDLLGPFVKVYHLEMNGMVKSVGNVILEGIKPMLDQLKAKWVDELNNVLWAYQTTNQMATVILVKAGVPSLKVSHFNPARNDLLLWENLDLLDEVCEQARLQTMAYK</sequence>
<feature type="domain" description="Reverse transcriptase" evidence="2">
    <location>
        <begin position="274"/>
        <end position="409"/>
    </location>
</feature>
<evidence type="ECO:0000259" key="3">
    <source>
        <dbReference type="Pfam" id="PF17921"/>
    </source>
</evidence>
<dbReference type="PANTHER" id="PTHR48475:SF2">
    <property type="entry name" value="RIBONUCLEASE H"/>
    <property type="match status" value="1"/>
</dbReference>
<dbReference type="PANTHER" id="PTHR48475">
    <property type="entry name" value="RIBONUCLEASE H"/>
    <property type="match status" value="1"/>
</dbReference>
<dbReference type="InterPro" id="IPR000477">
    <property type="entry name" value="RT_dom"/>
</dbReference>
<keyword evidence="5" id="KW-1185">Reference proteome</keyword>
<feature type="region of interest" description="Disordered" evidence="1">
    <location>
        <begin position="41"/>
        <end position="60"/>
    </location>
</feature>
<accession>A0AAV5JQQ5</accession>
<organism evidence="4 5">
    <name type="scientific">Rubroshorea leprosula</name>
    <dbReference type="NCBI Taxonomy" id="152421"/>
    <lineage>
        <taxon>Eukaryota</taxon>
        <taxon>Viridiplantae</taxon>
        <taxon>Streptophyta</taxon>
        <taxon>Embryophyta</taxon>
        <taxon>Tracheophyta</taxon>
        <taxon>Spermatophyta</taxon>
        <taxon>Magnoliopsida</taxon>
        <taxon>eudicotyledons</taxon>
        <taxon>Gunneridae</taxon>
        <taxon>Pentapetalae</taxon>
        <taxon>rosids</taxon>
        <taxon>malvids</taxon>
        <taxon>Malvales</taxon>
        <taxon>Dipterocarpaceae</taxon>
        <taxon>Rubroshorea</taxon>
    </lineage>
</organism>
<protein>
    <submittedName>
        <fullName evidence="4">Uncharacterized protein</fullName>
    </submittedName>
</protein>
<comment type="caution">
    <text evidence="4">The sequence shown here is derived from an EMBL/GenBank/DDBJ whole genome shotgun (WGS) entry which is preliminary data.</text>
</comment>
<dbReference type="Gene3D" id="3.30.420.10">
    <property type="entry name" value="Ribonuclease H-like superfamily/Ribonuclease H"/>
    <property type="match status" value="1"/>
</dbReference>
<dbReference type="InterPro" id="IPR043128">
    <property type="entry name" value="Rev_trsase/Diguanyl_cyclase"/>
</dbReference>
<proteinExistence type="predicted"/>
<dbReference type="Proteomes" id="UP001054252">
    <property type="component" value="Unassembled WGS sequence"/>
</dbReference>
<dbReference type="EMBL" id="BPVZ01000039">
    <property type="protein sequence ID" value="GKV13892.1"/>
    <property type="molecule type" value="Genomic_DNA"/>
</dbReference>
<gene>
    <name evidence="4" type="ORF">SLEP1_g24854</name>
</gene>
<reference evidence="4 5" key="1">
    <citation type="journal article" date="2021" name="Commun. Biol.">
        <title>The genome of Shorea leprosula (Dipterocarpaceae) highlights the ecological relevance of drought in aseasonal tropical rainforests.</title>
        <authorList>
            <person name="Ng K.K.S."/>
            <person name="Kobayashi M.J."/>
            <person name="Fawcett J.A."/>
            <person name="Hatakeyama M."/>
            <person name="Paape T."/>
            <person name="Ng C.H."/>
            <person name="Ang C.C."/>
            <person name="Tnah L.H."/>
            <person name="Lee C.T."/>
            <person name="Nishiyama T."/>
            <person name="Sese J."/>
            <person name="O'Brien M.J."/>
            <person name="Copetti D."/>
            <person name="Mohd Noor M.I."/>
            <person name="Ong R.C."/>
            <person name="Putra M."/>
            <person name="Sireger I.Z."/>
            <person name="Indrioko S."/>
            <person name="Kosugi Y."/>
            <person name="Izuno A."/>
            <person name="Isagi Y."/>
            <person name="Lee S.L."/>
            <person name="Shimizu K.K."/>
        </authorList>
    </citation>
    <scope>NUCLEOTIDE SEQUENCE [LARGE SCALE GENOMIC DNA]</scope>
    <source>
        <strain evidence="4">214</strain>
    </source>
</reference>
<evidence type="ECO:0000313" key="5">
    <source>
        <dbReference type="Proteomes" id="UP001054252"/>
    </source>
</evidence>
<dbReference type="InterPro" id="IPR036397">
    <property type="entry name" value="RNaseH_sf"/>
</dbReference>